<evidence type="ECO:0000313" key="1">
    <source>
        <dbReference type="EMBL" id="PFB10359.1"/>
    </source>
</evidence>
<dbReference type="Proteomes" id="UP000220397">
    <property type="component" value="Unassembled WGS sequence"/>
</dbReference>
<accession>A0A9X6SHU0</accession>
<dbReference type="EMBL" id="NTUS01000005">
    <property type="protein sequence ID" value="PFB10359.1"/>
    <property type="molecule type" value="Genomic_DNA"/>
</dbReference>
<dbReference type="RefSeq" id="WP_097807812.1">
    <property type="nucleotide sequence ID" value="NZ_NTRM01000027.1"/>
</dbReference>
<proteinExistence type="predicted"/>
<protein>
    <submittedName>
        <fullName evidence="1">Uncharacterized protein</fullName>
    </submittedName>
</protein>
<comment type="caution">
    <text evidence="1">The sequence shown here is derived from an EMBL/GenBank/DDBJ whole genome shotgun (WGS) entry which is preliminary data.</text>
</comment>
<sequence>MDKEKDFKQLQHTYNVYIYEDTLSEFDMMKIMMAYCEKYNEDIARIESILYFNLPTYTEYKESESNEGV</sequence>
<name>A0A9X6SHU0_BACTU</name>
<evidence type="ECO:0000313" key="2">
    <source>
        <dbReference type="Proteomes" id="UP000220397"/>
    </source>
</evidence>
<gene>
    <name evidence="1" type="ORF">CN398_00700</name>
</gene>
<organism evidence="1 2">
    <name type="scientific">Bacillus thuringiensis</name>
    <dbReference type="NCBI Taxonomy" id="1428"/>
    <lineage>
        <taxon>Bacteria</taxon>
        <taxon>Bacillati</taxon>
        <taxon>Bacillota</taxon>
        <taxon>Bacilli</taxon>
        <taxon>Bacillales</taxon>
        <taxon>Bacillaceae</taxon>
        <taxon>Bacillus</taxon>
        <taxon>Bacillus cereus group</taxon>
    </lineage>
</organism>
<dbReference type="AlphaFoldDB" id="A0A9X6SHU0"/>
<reference evidence="1 2" key="1">
    <citation type="submission" date="2017-09" db="EMBL/GenBank/DDBJ databases">
        <title>Large-scale bioinformatics analysis of Bacillus genomes uncovers conserved roles of natural products in bacterial physiology.</title>
        <authorList>
            <consortium name="Agbiome Team Llc"/>
            <person name="Bleich R.M."/>
            <person name="Kirk G.J."/>
            <person name="Santa Maria K.C."/>
            <person name="Allen S.E."/>
            <person name="Farag S."/>
            <person name="Shank E.A."/>
            <person name="Bowers A."/>
        </authorList>
    </citation>
    <scope>NUCLEOTIDE SEQUENCE [LARGE SCALE GENOMIC DNA]</scope>
    <source>
        <strain evidence="1 2">AFS015413</strain>
    </source>
</reference>